<dbReference type="EMBL" id="JAHWGI010001376">
    <property type="protein sequence ID" value="KAK3929103.1"/>
    <property type="molecule type" value="Genomic_DNA"/>
</dbReference>
<dbReference type="InterPro" id="IPR033290">
    <property type="entry name" value="CCDC39"/>
</dbReference>
<feature type="coiled-coil region" evidence="5">
    <location>
        <begin position="620"/>
        <end position="647"/>
    </location>
</feature>
<reference evidence="7" key="1">
    <citation type="submission" date="2021-07" db="EMBL/GenBank/DDBJ databases">
        <authorList>
            <person name="Catto M.A."/>
            <person name="Jacobson A."/>
            <person name="Kennedy G."/>
            <person name="Labadie P."/>
            <person name="Hunt B.G."/>
            <person name="Srinivasan R."/>
        </authorList>
    </citation>
    <scope>NUCLEOTIDE SEQUENCE</scope>
    <source>
        <strain evidence="7">PL_HMW_Pooled</strain>
        <tissue evidence="7">Head</tissue>
    </source>
</reference>
<dbReference type="PANTHER" id="PTHR18962">
    <property type="entry name" value="COILED-COIL DOMAIN-CONTAINING PROTEIN 39"/>
    <property type="match status" value="1"/>
</dbReference>
<evidence type="ECO:0000256" key="1">
    <source>
        <dbReference type="ARBA" id="ARBA00005805"/>
    </source>
</evidence>
<dbReference type="GO" id="GO:0005930">
    <property type="term" value="C:axoneme"/>
    <property type="evidence" value="ECO:0007669"/>
    <property type="project" value="InterPro"/>
</dbReference>
<feature type="coiled-coil region" evidence="5">
    <location>
        <begin position="677"/>
        <end position="854"/>
    </location>
</feature>
<dbReference type="Pfam" id="PF24161">
    <property type="entry name" value="CCDC39"/>
    <property type="match status" value="1"/>
</dbReference>
<feature type="region of interest" description="Disordered" evidence="6">
    <location>
        <begin position="954"/>
        <end position="985"/>
    </location>
</feature>
<feature type="region of interest" description="Disordered" evidence="6">
    <location>
        <begin position="1010"/>
        <end position="1113"/>
    </location>
</feature>
<comment type="caution">
    <text evidence="7">The sequence shown here is derived from an EMBL/GenBank/DDBJ whole genome shotgun (WGS) entry which is preliminary data.</text>
</comment>
<reference evidence="7" key="2">
    <citation type="journal article" date="2023" name="BMC Genomics">
        <title>Pest status, molecular evolution, and epigenetic factors derived from the genome assembly of Frankliniella fusca, a thysanopteran phytovirus vector.</title>
        <authorList>
            <person name="Catto M.A."/>
            <person name="Labadie P.E."/>
            <person name="Jacobson A.L."/>
            <person name="Kennedy G.G."/>
            <person name="Srinivasan R."/>
            <person name="Hunt B.G."/>
        </authorList>
    </citation>
    <scope>NUCLEOTIDE SEQUENCE</scope>
    <source>
        <strain evidence="7">PL_HMW_Pooled</strain>
    </source>
</reference>
<evidence type="ECO:0000313" key="7">
    <source>
        <dbReference type="EMBL" id="KAK3929103.1"/>
    </source>
</evidence>
<feature type="compositionally biased region" description="Polar residues" evidence="6">
    <location>
        <begin position="1022"/>
        <end position="1045"/>
    </location>
</feature>
<comment type="function">
    <text evidence="4">Required for assembly of dynein regulatory complex (DRC) and inner dynein arm (IDA) complexes, which are responsible for ciliary beat regulation, thereby playing a central role in motility in cilia and flagella. Probably acts together with CCDC40 to form a molecular ruler that determines the 96 nanometer (nm) repeat length and arrangements of components in cilia and flagella. Not required for outer dynein arm complexes assembly.</text>
</comment>
<name>A0AAE1LR67_9NEOP</name>
<evidence type="ECO:0000256" key="4">
    <source>
        <dbReference type="ARBA" id="ARBA00045182"/>
    </source>
</evidence>
<dbReference type="GO" id="GO:0005576">
    <property type="term" value="C:extracellular region"/>
    <property type="evidence" value="ECO:0007669"/>
    <property type="project" value="GOC"/>
</dbReference>
<keyword evidence="8" id="KW-1185">Reference proteome</keyword>
<feature type="coiled-coil region" evidence="5">
    <location>
        <begin position="268"/>
        <end position="372"/>
    </location>
</feature>
<proteinExistence type="inferred from homology"/>
<protein>
    <recommendedName>
        <fullName evidence="2">Coiled-coil domain-containing protein 39</fullName>
    </recommendedName>
</protein>
<feature type="coiled-coil region" evidence="5">
    <location>
        <begin position="429"/>
        <end position="456"/>
    </location>
</feature>
<accession>A0AAE1LR67</accession>
<evidence type="ECO:0000313" key="8">
    <source>
        <dbReference type="Proteomes" id="UP001219518"/>
    </source>
</evidence>
<keyword evidence="3 5" id="KW-0175">Coiled coil</keyword>
<feature type="compositionally biased region" description="Polar residues" evidence="6">
    <location>
        <begin position="954"/>
        <end position="967"/>
    </location>
</feature>
<dbReference type="GO" id="GO:0060285">
    <property type="term" value="P:cilium-dependent cell motility"/>
    <property type="evidence" value="ECO:0007669"/>
    <property type="project" value="TreeGrafter"/>
</dbReference>
<dbReference type="PANTHER" id="PTHR18962:SF0">
    <property type="entry name" value="COILED-COIL DOMAIN-CONTAINING PROTEIN 39"/>
    <property type="match status" value="1"/>
</dbReference>
<organism evidence="7 8">
    <name type="scientific">Frankliniella fusca</name>
    <dbReference type="NCBI Taxonomy" id="407009"/>
    <lineage>
        <taxon>Eukaryota</taxon>
        <taxon>Metazoa</taxon>
        <taxon>Ecdysozoa</taxon>
        <taxon>Arthropoda</taxon>
        <taxon>Hexapoda</taxon>
        <taxon>Insecta</taxon>
        <taxon>Pterygota</taxon>
        <taxon>Neoptera</taxon>
        <taxon>Paraneoptera</taxon>
        <taxon>Thysanoptera</taxon>
        <taxon>Terebrantia</taxon>
        <taxon>Thripoidea</taxon>
        <taxon>Thripidae</taxon>
        <taxon>Frankliniella</taxon>
    </lineage>
</organism>
<feature type="compositionally biased region" description="Low complexity" evidence="6">
    <location>
        <begin position="1080"/>
        <end position="1096"/>
    </location>
</feature>
<dbReference type="GO" id="GO:0060287">
    <property type="term" value="P:epithelial cilium movement involved in determination of left/right asymmetry"/>
    <property type="evidence" value="ECO:0007669"/>
    <property type="project" value="TreeGrafter"/>
</dbReference>
<feature type="coiled-coil region" evidence="5">
    <location>
        <begin position="27"/>
        <end position="68"/>
    </location>
</feature>
<feature type="compositionally biased region" description="Polar residues" evidence="6">
    <location>
        <begin position="1052"/>
        <end position="1079"/>
    </location>
</feature>
<sequence length="1113" mass="126212">MVREITDILKQLGWTDGFRIPVSNEENKTLENLVEAKMKEKAQLVADIEEMDERLDALNRHLSNVTLEQNENHKLLVATRNQVDNSQHLTTLVRNENESIQRDLRNMKSSLQEKSNKVSSMEGDAKIIRNKVNKLKQLMRWDDEELMAWEDLHNRKGEDLQLLQQFINEDNAQFKASEDLEMKRVALQIEVDKQNVLAEEATTEAAMLEQVFDRVAQLYRQAHSDHQSLIKQWEHSVQAMHLKDKDINDTLNEILTVRTQGRIKMAELLEAKELDANLKANNAEVEAKAEETHRKLNLLRTDDQRVQRDVHELENELHVLKRTLSGIEMQLNHQRTQNTQTKRDTLEQDKKVLALQASTEQLSKKLEEVNKNLWDAGERYKHMEKLVQDEEHLQECFLKDINKLQGIYFRTTQELQTACEKERLQNAELQTIEKDKKGIISQIEKVEKELVKVKNATYEMEFSEQKLRSRISHALGETKSVKQEEMLRKIEELEGILREKQSVLSMITSQVNRLENDCRQMSNILGNTAREVEQLQWKRQDGLLLVEGGKKQLKLAKAAHHESLVEHALLRVKVNQVERALQQEGSQVYSLSKQRVEWESAMKERQLEISLHQAMMATKRKTLNEERGQLQTALNQLNTRRGQLQNRHDIITSVIGKDEFGDFISPAMLKLKVAQEKVLLQQEGDVLDAKIKKAEKEIVAMENTLKVVNTSNDTYRKSLTMIDKEGPEGEELKILEQEYYNAMVELRNQRERKSQIESEIQDILRRLTETQEQVEEKCAAIQESENESASLGKELQDQDLKLQRADSQLKRLVRDLRSKSDSTMFAMEEKDIALRELIDQNQAALELLAEMSVRHMEVSPIISQHLREKGLTLPQPGQHLKGVLSSSTLSGASTARSGRSSATSVSSCTYTRRRIFDQSNQPIGSYHGTLQTPAQLVFPLKEDTCCAPHSSVTLGSMSETRSQSETGGSVVGAIDGTGSQRSAKPACDAGSLVEVHPAFSGSALTASTEVSQISMQRKDGSSVAQQTPKSSQMRRSLDLSKQNVSKPPELDLQSTIIVGSAQLSSGKSRGKSQDGQSLNGSRSSSRASTDSAGRTSQGTPDSKTSKVSKGKLK</sequence>
<evidence type="ECO:0000256" key="5">
    <source>
        <dbReference type="SAM" id="Coils"/>
    </source>
</evidence>
<dbReference type="AlphaFoldDB" id="A0AAE1LR67"/>
<evidence type="ECO:0000256" key="2">
    <source>
        <dbReference type="ARBA" id="ARBA00016725"/>
    </source>
</evidence>
<dbReference type="Proteomes" id="UP001219518">
    <property type="component" value="Unassembled WGS sequence"/>
</dbReference>
<dbReference type="GO" id="GO:0036159">
    <property type="term" value="P:inner dynein arm assembly"/>
    <property type="evidence" value="ECO:0007669"/>
    <property type="project" value="InterPro"/>
</dbReference>
<comment type="similarity">
    <text evidence="1">Belongs to the CCDC39 family.</text>
</comment>
<gene>
    <name evidence="7" type="ORF">KUF71_017589</name>
</gene>
<evidence type="ECO:0000256" key="6">
    <source>
        <dbReference type="SAM" id="MobiDB-lite"/>
    </source>
</evidence>
<evidence type="ECO:0000256" key="3">
    <source>
        <dbReference type="ARBA" id="ARBA00023054"/>
    </source>
</evidence>